<evidence type="ECO:0000313" key="5">
    <source>
        <dbReference type="Proteomes" id="UP000521379"/>
    </source>
</evidence>
<gene>
    <name evidence="4" type="ORF">GTW58_10130</name>
</gene>
<feature type="region of interest" description="Disordered" evidence="2">
    <location>
        <begin position="1"/>
        <end position="21"/>
    </location>
</feature>
<dbReference type="InterPro" id="IPR050300">
    <property type="entry name" value="GDXG_lipolytic_enzyme"/>
</dbReference>
<feature type="region of interest" description="Disordered" evidence="2">
    <location>
        <begin position="39"/>
        <end position="73"/>
    </location>
</feature>
<comment type="caution">
    <text evidence="4">The sequence shown here is derived from an EMBL/GenBank/DDBJ whole genome shotgun (WGS) entry which is preliminary data.</text>
</comment>
<dbReference type="AlphaFoldDB" id="A0A846U656"/>
<dbReference type="RefSeq" id="WP_119933359.1">
    <property type="nucleotide sequence ID" value="NZ_JAAVUN010000020.1"/>
</dbReference>
<organism evidence="4 5">
    <name type="scientific">Kocuria subflava</name>
    <dbReference type="NCBI Taxonomy" id="1736139"/>
    <lineage>
        <taxon>Bacteria</taxon>
        <taxon>Bacillati</taxon>
        <taxon>Actinomycetota</taxon>
        <taxon>Actinomycetes</taxon>
        <taxon>Micrococcales</taxon>
        <taxon>Micrococcaceae</taxon>
        <taxon>Kocuria</taxon>
    </lineage>
</organism>
<name>A0A846U656_9MICC</name>
<feature type="compositionally biased region" description="Polar residues" evidence="2">
    <location>
        <begin position="50"/>
        <end position="66"/>
    </location>
</feature>
<dbReference type="Proteomes" id="UP000521379">
    <property type="component" value="Unassembled WGS sequence"/>
</dbReference>
<dbReference type="EMBL" id="JAAVUN010000020">
    <property type="protein sequence ID" value="NKE10281.1"/>
    <property type="molecule type" value="Genomic_DNA"/>
</dbReference>
<dbReference type="InterPro" id="IPR049492">
    <property type="entry name" value="BD-FAE-like_dom"/>
</dbReference>
<dbReference type="Pfam" id="PF20434">
    <property type="entry name" value="BD-FAE"/>
    <property type="match status" value="1"/>
</dbReference>
<dbReference type="InterPro" id="IPR029058">
    <property type="entry name" value="AB_hydrolase_fold"/>
</dbReference>
<dbReference type="SUPFAM" id="SSF53474">
    <property type="entry name" value="alpha/beta-Hydrolases"/>
    <property type="match status" value="1"/>
</dbReference>
<evidence type="ECO:0000256" key="1">
    <source>
        <dbReference type="ARBA" id="ARBA00022801"/>
    </source>
</evidence>
<reference evidence="4 5" key="1">
    <citation type="submission" date="2020-02" db="EMBL/GenBank/DDBJ databases">
        <authorList>
            <person name="Sun Q."/>
        </authorList>
    </citation>
    <scope>NUCLEOTIDE SEQUENCE [LARGE SCALE GENOMIC DNA]</scope>
    <source>
        <strain evidence="4 5">YIM 13062</strain>
    </source>
</reference>
<sequence>MSPRAPRTVSPPNNPSSHAFRRRDLLSGVGMAASMALVGCGSPAADGQETAESPTASSSPKPTVQPTDPPLKIQTGTRYDVAEAVMLPYGQDAARQYGELYVPQELPKNVKVPVVMLLHGGSWKNSSTLNYMRAIARNMASYGVVAWNVEYRGIGGGGGWPNTFTDVAAAMDHVPRLAQHIGREIDRKRFVLSGHSAGGHLAAWAASRHVRGSQQPGGWPVLRPSACVAFAGVYDLVYAQQSGHRQMVNLMGGTPAQVPVNYDLASPIDNIPDQVKFTCCHGTTDSVVPIAQTYNYAAMGKSKGNPAETLILLDTDHLAWTKPETYAYAVGQQKLLDAVMTAGA</sequence>
<evidence type="ECO:0000256" key="2">
    <source>
        <dbReference type="SAM" id="MobiDB-lite"/>
    </source>
</evidence>
<proteinExistence type="predicted"/>
<feature type="domain" description="BD-FAE-like" evidence="3">
    <location>
        <begin position="100"/>
        <end position="295"/>
    </location>
</feature>
<keyword evidence="5" id="KW-1185">Reference proteome</keyword>
<evidence type="ECO:0000259" key="3">
    <source>
        <dbReference type="Pfam" id="PF20434"/>
    </source>
</evidence>
<dbReference type="PANTHER" id="PTHR48081">
    <property type="entry name" value="AB HYDROLASE SUPERFAMILY PROTEIN C4A8.06C"/>
    <property type="match status" value="1"/>
</dbReference>
<protein>
    <submittedName>
        <fullName evidence="4">Prolyl oligopeptidase family serine peptidase</fullName>
    </submittedName>
</protein>
<evidence type="ECO:0000313" key="4">
    <source>
        <dbReference type="EMBL" id="NKE10281.1"/>
    </source>
</evidence>
<accession>A0A846U656</accession>
<keyword evidence="1" id="KW-0378">Hydrolase</keyword>
<dbReference type="Gene3D" id="3.40.50.1820">
    <property type="entry name" value="alpha/beta hydrolase"/>
    <property type="match status" value="1"/>
</dbReference>
<dbReference type="GO" id="GO:0016787">
    <property type="term" value="F:hydrolase activity"/>
    <property type="evidence" value="ECO:0007669"/>
    <property type="project" value="UniProtKB-KW"/>
</dbReference>